<dbReference type="Proteomes" id="UP000593765">
    <property type="component" value="Chromosome"/>
</dbReference>
<dbReference type="EMBL" id="CP063458">
    <property type="protein sequence ID" value="QOV90983.1"/>
    <property type="molecule type" value="Genomic_DNA"/>
</dbReference>
<evidence type="ECO:0000256" key="1">
    <source>
        <dbReference type="SAM" id="SignalP"/>
    </source>
</evidence>
<organism evidence="2 3">
    <name type="scientific">Humisphaera borealis</name>
    <dbReference type="NCBI Taxonomy" id="2807512"/>
    <lineage>
        <taxon>Bacteria</taxon>
        <taxon>Pseudomonadati</taxon>
        <taxon>Planctomycetota</taxon>
        <taxon>Phycisphaerae</taxon>
        <taxon>Tepidisphaerales</taxon>
        <taxon>Tepidisphaeraceae</taxon>
        <taxon>Humisphaera</taxon>
    </lineage>
</organism>
<sequence>MVALATVLFFLVCPRPAIAHDPLLDLPEPKSVPEAWDVIRQSVENVGKLLETNQLKPIAFQIANCSPAIRRLQSELGDRADRQELREKLEAMYASGGSVILATRDKQSPLEKAQALYKTYKAAWDAIAERYPPELRTSAVYNCPMHPLDRHLKETDRCTICSMKLNRRRIPSSTTYEKPGAASMTLKLVPTPPLKPGVRSTINAKLARLDGAPVLPADLLVMHTERVHLLIVDSSLADYHHEHPTPTATPGEYEFAITPRLPGEYRVFADVVPGATGVQEYVVGDIPPAEDNCHGNPISDKVDRLSAEDRGLKAALVFPGLKTPTLRANEVVVGELRFTDRDGTPFGGLEPVMGAFAHIVGFAEDRKTVVHIHPQGEEPKTAAERGGPLLKFNFYAPAAGYYRLYVQVLVGGEARFIPLGLNVAGAGK</sequence>
<evidence type="ECO:0008006" key="4">
    <source>
        <dbReference type="Google" id="ProtNLM"/>
    </source>
</evidence>
<proteinExistence type="predicted"/>
<feature type="chain" id="PRO_5034646180" description="Secreted protein" evidence="1">
    <location>
        <begin position="20"/>
        <end position="428"/>
    </location>
</feature>
<dbReference type="KEGG" id="hbs:IPV69_06385"/>
<dbReference type="AlphaFoldDB" id="A0A7M2X002"/>
<keyword evidence="1" id="KW-0732">Signal</keyword>
<reference evidence="2 3" key="1">
    <citation type="submission" date="2020-10" db="EMBL/GenBank/DDBJ databases">
        <title>Wide distribution of Phycisphaera-like planctomycetes from WD2101 soil group in peatlands and genome analysis of the first cultivated representative.</title>
        <authorList>
            <person name="Dedysh S.N."/>
            <person name="Beletsky A.V."/>
            <person name="Ivanova A."/>
            <person name="Kulichevskaya I.S."/>
            <person name="Suzina N.E."/>
            <person name="Philippov D.A."/>
            <person name="Rakitin A.L."/>
            <person name="Mardanov A.V."/>
            <person name="Ravin N.V."/>
        </authorList>
    </citation>
    <scope>NUCLEOTIDE SEQUENCE [LARGE SCALE GENOMIC DNA]</scope>
    <source>
        <strain evidence="2 3">M1803</strain>
    </source>
</reference>
<evidence type="ECO:0000313" key="3">
    <source>
        <dbReference type="Proteomes" id="UP000593765"/>
    </source>
</evidence>
<keyword evidence="3" id="KW-1185">Reference proteome</keyword>
<name>A0A7M2X002_9BACT</name>
<protein>
    <recommendedName>
        <fullName evidence="4">Secreted protein</fullName>
    </recommendedName>
</protein>
<feature type="signal peptide" evidence="1">
    <location>
        <begin position="1"/>
        <end position="19"/>
    </location>
</feature>
<gene>
    <name evidence="2" type="ORF">IPV69_06385</name>
</gene>
<evidence type="ECO:0000313" key="2">
    <source>
        <dbReference type="EMBL" id="QOV90983.1"/>
    </source>
</evidence>
<accession>A0A7M2X002</accession>